<dbReference type="EMBL" id="CAJNJA010031978">
    <property type="protein sequence ID" value="CAE7662505.1"/>
    <property type="molecule type" value="Genomic_DNA"/>
</dbReference>
<dbReference type="AlphaFoldDB" id="A0A812W8C8"/>
<name>A0A812W8C8_9DINO</name>
<dbReference type="OrthoDB" id="411370at2759"/>
<accession>A0A812W8C8</accession>
<feature type="non-terminal residue" evidence="1">
    <location>
        <position position="70"/>
    </location>
</feature>
<sequence>MAEAEAVYRYESGNIAHAPKKDYGPLDFTGKLAGGLRLDIRRRAPLYCSDWTDAFKPENFQKSVSSILYL</sequence>
<gene>
    <name evidence="1" type="primary">SLC4A1</name>
    <name evidence="1" type="ORF">SNEC2469_LOCUS18852</name>
</gene>
<protein>
    <submittedName>
        <fullName evidence="1">SLC4A1 protein</fullName>
    </submittedName>
</protein>
<dbReference type="Proteomes" id="UP000601435">
    <property type="component" value="Unassembled WGS sequence"/>
</dbReference>
<evidence type="ECO:0000313" key="2">
    <source>
        <dbReference type="Proteomes" id="UP000601435"/>
    </source>
</evidence>
<proteinExistence type="predicted"/>
<reference evidence="1" key="1">
    <citation type="submission" date="2021-02" db="EMBL/GenBank/DDBJ databases">
        <authorList>
            <person name="Dougan E. K."/>
            <person name="Rhodes N."/>
            <person name="Thang M."/>
            <person name="Chan C."/>
        </authorList>
    </citation>
    <scope>NUCLEOTIDE SEQUENCE</scope>
</reference>
<organism evidence="1 2">
    <name type="scientific">Symbiodinium necroappetens</name>
    <dbReference type="NCBI Taxonomy" id="1628268"/>
    <lineage>
        <taxon>Eukaryota</taxon>
        <taxon>Sar</taxon>
        <taxon>Alveolata</taxon>
        <taxon>Dinophyceae</taxon>
        <taxon>Suessiales</taxon>
        <taxon>Symbiodiniaceae</taxon>
        <taxon>Symbiodinium</taxon>
    </lineage>
</organism>
<keyword evidence="2" id="KW-1185">Reference proteome</keyword>
<dbReference type="Gene3D" id="1.10.287.570">
    <property type="entry name" value="Helical hairpin bin"/>
    <property type="match status" value="1"/>
</dbReference>
<comment type="caution">
    <text evidence="1">The sequence shown here is derived from an EMBL/GenBank/DDBJ whole genome shotgun (WGS) entry which is preliminary data.</text>
</comment>
<evidence type="ECO:0000313" key="1">
    <source>
        <dbReference type="EMBL" id="CAE7662505.1"/>
    </source>
</evidence>